<dbReference type="Proteomes" id="UP000387223">
    <property type="component" value="Unassembled WGS sequence"/>
</dbReference>
<evidence type="ECO:0000313" key="2">
    <source>
        <dbReference type="EMBL" id="GBO87525.1"/>
    </source>
</evidence>
<comment type="caution">
    <text evidence="2">The sequence shown here is derived from an EMBL/GenBank/DDBJ whole genome shotgun (WGS) entry which is preliminary data.</text>
</comment>
<dbReference type="AlphaFoldDB" id="A0A5M3PX08"/>
<accession>A0A5M3PX08</accession>
<name>A0A5M3PX08_9GAMM</name>
<proteinExistence type="predicted"/>
<reference evidence="2 3" key="1">
    <citation type="journal article" date="2019" name="J. Gen. Appl. Microbiol.">
        <title>Aerobic degradation of cis-dichloroethene by the marine bacterium Marinobacter salsuginis strain 5N-3.</title>
        <authorList>
            <person name="Inoue Y."/>
            <person name="Fukunaga Y."/>
            <person name="Katsumata H."/>
            <person name="Ohji S."/>
            <person name="Hosoyama A."/>
            <person name="Mori K."/>
            <person name="Ando K."/>
        </authorList>
    </citation>
    <scope>NUCLEOTIDE SEQUENCE [LARGE SCALE GENOMIC DNA]</scope>
    <source>
        <strain evidence="2 3">NBRC 109114</strain>
    </source>
</reference>
<organism evidence="2 3">
    <name type="scientific">Marinobacter salsuginis</name>
    <dbReference type="NCBI Taxonomy" id="418719"/>
    <lineage>
        <taxon>Bacteria</taxon>
        <taxon>Pseudomonadati</taxon>
        <taxon>Pseudomonadota</taxon>
        <taxon>Gammaproteobacteria</taxon>
        <taxon>Pseudomonadales</taxon>
        <taxon>Marinobacteraceae</taxon>
        <taxon>Marinobacter</taxon>
    </lineage>
</organism>
<dbReference type="EMBL" id="BGZI01000004">
    <property type="protein sequence ID" value="GBO87525.1"/>
    <property type="molecule type" value="Genomic_DNA"/>
</dbReference>
<evidence type="ECO:0000256" key="1">
    <source>
        <dbReference type="SAM" id="MobiDB-lite"/>
    </source>
</evidence>
<sequence>MRKEYANAFLAAYGKQLGKLVFDGRKKALQFNTSNLKGAQLNREFAEHGERFAVLGQAIRAYFSDLRAGRYVNTAVEVAIWGILLDEEPDLIDAMKPGLWDFVMDNYEERVPEAENVFAYDNDGVDRNYQPASSESPKSKAQKIRKPIKSSNNQAVEKGDDPNVAERQKVYAALISMLGRKRADAVLSRLWANDLVRTSIGLKMPPESFGVRVSLGLKWLTEALQAERGNRGMLASLRSANKNFFDTVFGLKEYVMTDQQVADLITDLMSYMSESECYISGPKGKYLEGLDEFYLGDQ</sequence>
<evidence type="ECO:0000313" key="3">
    <source>
        <dbReference type="Proteomes" id="UP000387223"/>
    </source>
</evidence>
<gene>
    <name evidence="2" type="ORF">MSSD14B_11930</name>
</gene>
<protein>
    <submittedName>
        <fullName evidence="2">Uncharacterized protein</fullName>
    </submittedName>
</protein>
<feature type="region of interest" description="Disordered" evidence="1">
    <location>
        <begin position="128"/>
        <end position="162"/>
    </location>
</feature>
<dbReference type="RefSeq" id="WP_153637178.1">
    <property type="nucleotide sequence ID" value="NZ_BGZI01000004.1"/>
</dbReference>